<feature type="region of interest" description="Disordered" evidence="2">
    <location>
        <begin position="970"/>
        <end position="994"/>
    </location>
</feature>
<dbReference type="InterPro" id="IPR013662">
    <property type="entry name" value="RIH_assoc-dom"/>
</dbReference>
<feature type="transmembrane region" description="Helical" evidence="3">
    <location>
        <begin position="794"/>
        <end position="814"/>
    </location>
</feature>
<feature type="transmembrane region" description="Helical" evidence="3">
    <location>
        <begin position="579"/>
        <end position="601"/>
    </location>
</feature>
<dbReference type="KEGG" id="gtt:GUITHDRAFT_111138"/>
<dbReference type="RefSeq" id="XP_005829748.1">
    <property type="nucleotide sequence ID" value="XM_005829691.1"/>
</dbReference>
<name>L1J2N3_GUITC</name>
<organism evidence="5">
    <name type="scientific">Guillardia theta (strain CCMP2712)</name>
    <name type="common">Cryptophyte</name>
    <dbReference type="NCBI Taxonomy" id="905079"/>
    <lineage>
        <taxon>Eukaryota</taxon>
        <taxon>Cryptophyceae</taxon>
        <taxon>Pyrenomonadales</taxon>
        <taxon>Geminigeraceae</taxon>
        <taxon>Guillardia</taxon>
    </lineage>
</organism>
<evidence type="ECO:0000313" key="6">
    <source>
        <dbReference type="EnsemblProtists" id="EKX42768"/>
    </source>
</evidence>
<feature type="coiled-coil region" evidence="1">
    <location>
        <begin position="917"/>
        <end position="969"/>
    </location>
</feature>
<evidence type="ECO:0000256" key="1">
    <source>
        <dbReference type="SAM" id="Coils"/>
    </source>
</evidence>
<evidence type="ECO:0000259" key="4">
    <source>
        <dbReference type="Pfam" id="PF08454"/>
    </source>
</evidence>
<keyword evidence="3" id="KW-0812">Transmembrane</keyword>
<dbReference type="GeneID" id="17299399"/>
<dbReference type="OrthoDB" id="2016580at2759"/>
<evidence type="ECO:0000256" key="2">
    <source>
        <dbReference type="SAM" id="MobiDB-lite"/>
    </source>
</evidence>
<sequence>MQNKFDAMGCTVAAMRLFSHKSKRIQTEAVRLLMVLLQGKNQRVQSTVANFLTKNKTNLFFSRVLKILDSTIRSMEYLKRNSASNKLKRMKGLDKNEHSGSHTPHESDMAESEYGKSSLAVLVLRLLQLMCDGQCKVIQDLVSSQPGMLKSYDILKRCFDLFEVVQPLLPAALSSNDSQGLIILCLQLVETITEAVQGPNTKNLAVLLSSNFLTSVNRVLAFCSYTSSEGLALGGWASASAGLFLSINDLRCCLKITLLRCILSFFEVVTDLSVPRQIRNFFDLKMFADQIVENGKLLGFVDYHRRHIKSMRSQQKRNKNVLSLSDKGFSMEGIESLLEEETYYLYFIMLYLQDFDDTGDVRKHVQGLKQEYPRLYKFLKEHTSHVELVRRVESTGKSWVEKVYFSLDDSIVSMAHNSDYKDRMTELIRSIPNNETHEKYVSFIQQLKSMLSQLVWFEAVGRYRTVRILIKRRKWVKKSTLSLSILITVLLLIVYGIPIDPNTGGVFAQGRFFSKGTPPAGYQNLPYPYAKDTTDPTGLGSTYGLAMSTIDYSLKYRLRLESRWASDKEWLFWPAGKSFIYFLTVVHLLLTVLYSLSYFILDFPLEWIHLVEEYKKELKVKLKEKSSSTEEEDANMKKGKEYLLHLPPVPNVVLEEKIGLILVLRTLSKCLNAWYFIGLTSFSVLGLISSPFFQVFCMLDYFRQPGGRMVTRALYVGGPALIRSFAVGVMVIAVYGFLGYAYYSQSGIISSESCHSPFQCVAAFIVHSFGGDIRTVLGRFAAWAFPSMAVWADIWYSGRTLFMITFVIFWSFLLQPVMTGQIINAFNEMRQAKDDIRKYLESKCFISGIDRFKFDDFPGEWEKREAGKYAWNYLFFLRWLSLHDPQDYNMIQSIVSKCFDKEKPDFFPNGLFVGIQRDELEEQNDETKDQVRNAMRDLRDELGDQRELMSKASSRLSKIEERIEEVAEKLFGAPSTPGAQVQPAPAQPPSTFVL</sequence>
<keyword evidence="3" id="KW-1133">Transmembrane helix</keyword>
<keyword evidence="3" id="KW-0472">Membrane</keyword>
<dbReference type="PANTHER" id="PTHR13715">
    <property type="entry name" value="RYANODINE RECEPTOR AND IP3 RECEPTOR"/>
    <property type="match status" value="1"/>
</dbReference>
<dbReference type="Proteomes" id="UP000011087">
    <property type="component" value="Unassembled WGS sequence"/>
</dbReference>
<dbReference type="EnsemblProtists" id="EKX42768">
    <property type="protein sequence ID" value="EKX42768"/>
    <property type="gene ID" value="GUITHDRAFT_111138"/>
</dbReference>
<dbReference type="EMBL" id="JH993014">
    <property type="protein sequence ID" value="EKX42768.1"/>
    <property type="molecule type" value="Genomic_DNA"/>
</dbReference>
<reference evidence="7" key="2">
    <citation type="submission" date="2012-11" db="EMBL/GenBank/DDBJ databases">
        <authorList>
            <person name="Kuo A."/>
            <person name="Curtis B.A."/>
            <person name="Tanifuji G."/>
            <person name="Burki F."/>
            <person name="Gruber A."/>
            <person name="Irimia M."/>
            <person name="Maruyama S."/>
            <person name="Arias M.C."/>
            <person name="Ball S.G."/>
            <person name="Gile G.H."/>
            <person name="Hirakawa Y."/>
            <person name="Hopkins J.F."/>
            <person name="Rensing S.A."/>
            <person name="Schmutz J."/>
            <person name="Symeonidi A."/>
            <person name="Elias M."/>
            <person name="Eveleigh R.J."/>
            <person name="Herman E.K."/>
            <person name="Klute M.J."/>
            <person name="Nakayama T."/>
            <person name="Obornik M."/>
            <person name="Reyes-Prieto A."/>
            <person name="Armbrust E.V."/>
            <person name="Aves S.J."/>
            <person name="Beiko R.G."/>
            <person name="Coutinho P."/>
            <person name="Dacks J.B."/>
            <person name="Durnford D.G."/>
            <person name="Fast N.M."/>
            <person name="Green B.R."/>
            <person name="Grisdale C."/>
            <person name="Hempe F."/>
            <person name="Henrissat B."/>
            <person name="Hoppner M.P."/>
            <person name="Ishida K.-I."/>
            <person name="Kim E."/>
            <person name="Koreny L."/>
            <person name="Kroth P.G."/>
            <person name="Liu Y."/>
            <person name="Malik S.-B."/>
            <person name="Maier U.G."/>
            <person name="McRose D."/>
            <person name="Mock T."/>
            <person name="Neilson J.A."/>
            <person name="Onodera N.T."/>
            <person name="Poole A.M."/>
            <person name="Pritham E.J."/>
            <person name="Richards T.A."/>
            <person name="Rocap G."/>
            <person name="Roy S.W."/>
            <person name="Sarai C."/>
            <person name="Schaack S."/>
            <person name="Shirato S."/>
            <person name="Slamovits C.H."/>
            <person name="Spencer D.F."/>
            <person name="Suzuki S."/>
            <person name="Worden A.Z."/>
            <person name="Zauner S."/>
            <person name="Barry K."/>
            <person name="Bell C."/>
            <person name="Bharti A.K."/>
            <person name="Crow J.A."/>
            <person name="Grimwood J."/>
            <person name="Kramer R."/>
            <person name="Lindquist E."/>
            <person name="Lucas S."/>
            <person name="Salamov A."/>
            <person name="McFadden G.I."/>
            <person name="Lane C.E."/>
            <person name="Keeling P.J."/>
            <person name="Gray M.W."/>
            <person name="Grigoriev I.V."/>
            <person name="Archibald J.M."/>
        </authorList>
    </citation>
    <scope>NUCLEOTIDE SEQUENCE</scope>
    <source>
        <strain evidence="7">CCMP2712</strain>
    </source>
</reference>
<dbReference type="PaxDb" id="55529-EKX42768"/>
<keyword evidence="7" id="KW-1185">Reference proteome</keyword>
<dbReference type="Pfam" id="PF08454">
    <property type="entry name" value="RIH_assoc"/>
    <property type="match status" value="1"/>
</dbReference>
<proteinExistence type="predicted"/>
<reference evidence="5 7" key="1">
    <citation type="journal article" date="2012" name="Nature">
        <title>Algal genomes reveal evolutionary mosaicism and the fate of nucleomorphs.</title>
        <authorList>
            <consortium name="DOE Joint Genome Institute"/>
            <person name="Curtis B.A."/>
            <person name="Tanifuji G."/>
            <person name="Burki F."/>
            <person name="Gruber A."/>
            <person name="Irimia M."/>
            <person name="Maruyama S."/>
            <person name="Arias M.C."/>
            <person name="Ball S.G."/>
            <person name="Gile G.H."/>
            <person name="Hirakawa Y."/>
            <person name="Hopkins J.F."/>
            <person name="Kuo A."/>
            <person name="Rensing S.A."/>
            <person name="Schmutz J."/>
            <person name="Symeonidi A."/>
            <person name="Elias M."/>
            <person name="Eveleigh R.J."/>
            <person name="Herman E.K."/>
            <person name="Klute M.J."/>
            <person name="Nakayama T."/>
            <person name="Obornik M."/>
            <person name="Reyes-Prieto A."/>
            <person name="Armbrust E.V."/>
            <person name="Aves S.J."/>
            <person name="Beiko R.G."/>
            <person name="Coutinho P."/>
            <person name="Dacks J.B."/>
            <person name="Durnford D.G."/>
            <person name="Fast N.M."/>
            <person name="Green B.R."/>
            <person name="Grisdale C.J."/>
            <person name="Hempel F."/>
            <person name="Henrissat B."/>
            <person name="Hoppner M.P."/>
            <person name="Ishida K."/>
            <person name="Kim E."/>
            <person name="Koreny L."/>
            <person name="Kroth P.G."/>
            <person name="Liu Y."/>
            <person name="Malik S.B."/>
            <person name="Maier U.G."/>
            <person name="McRose D."/>
            <person name="Mock T."/>
            <person name="Neilson J.A."/>
            <person name="Onodera N.T."/>
            <person name="Poole A.M."/>
            <person name="Pritham E.J."/>
            <person name="Richards T.A."/>
            <person name="Rocap G."/>
            <person name="Roy S.W."/>
            <person name="Sarai C."/>
            <person name="Schaack S."/>
            <person name="Shirato S."/>
            <person name="Slamovits C.H."/>
            <person name="Spencer D.F."/>
            <person name="Suzuki S."/>
            <person name="Worden A.Z."/>
            <person name="Zauner S."/>
            <person name="Barry K."/>
            <person name="Bell C."/>
            <person name="Bharti A.K."/>
            <person name="Crow J.A."/>
            <person name="Grimwood J."/>
            <person name="Kramer R."/>
            <person name="Lindquist E."/>
            <person name="Lucas S."/>
            <person name="Salamov A."/>
            <person name="McFadden G.I."/>
            <person name="Lane C.E."/>
            <person name="Keeling P.J."/>
            <person name="Gray M.W."/>
            <person name="Grigoriev I.V."/>
            <person name="Archibald J.M."/>
        </authorList>
    </citation>
    <scope>NUCLEOTIDE SEQUENCE</scope>
    <source>
        <strain evidence="5 7">CCMP2712</strain>
    </source>
</reference>
<evidence type="ECO:0000256" key="3">
    <source>
        <dbReference type="SAM" id="Phobius"/>
    </source>
</evidence>
<gene>
    <name evidence="5" type="ORF">GUITHDRAFT_111138</name>
</gene>
<dbReference type="PANTHER" id="PTHR13715:SF99">
    <property type="entry name" value="INOSITOL 1,4,5-TRISPHOSPHATE RECEPTOR-LIKE PROTEIN A"/>
    <property type="match status" value="1"/>
</dbReference>
<feature type="transmembrane region" description="Helical" evidence="3">
    <location>
        <begin position="720"/>
        <end position="743"/>
    </location>
</feature>
<evidence type="ECO:0000313" key="7">
    <source>
        <dbReference type="Proteomes" id="UP000011087"/>
    </source>
</evidence>
<dbReference type="AlphaFoldDB" id="L1J2N3"/>
<feature type="transmembrane region" description="Helical" evidence="3">
    <location>
        <begin position="480"/>
        <end position="497"/>
    </location>
</feature>
<dbReference type="InterPro" id="IPR015925">
    <property type="entry name" value="Ryanodine_IP3_receptor"/>
</dbReference>
<evidence type="ECO:0000313" key="5">
    <source>
        <dbReference type="EMBL" id="EKX42768.1"/>
    </source>
</evidence>
<feature type="domain" description="RyR/IP3R Homology associated" evidence="4">
    <location>
        <begin position="120"/>
        <end position="219"/>
    </location>
</feature>
<feature type="transmembrane region" description="Helical" evidence="3">
    <location>
        <begin position="673"/>
        <end position="699"/>
    </location>
</feature>
<dbReference type="GO" id="GO:0006816">
    <property type="term" value="P:calcium ion transport"/>
    <property type="evidence" value="ECO:0007669"/>
    <property type="project" value="InterPro"/>
</dbReference>
<protein>
    <recommendedName>
        <fullName evidence="4">RyR/IP3R Homology associated domain-containing protein</fullName>
    </recommendedName>
</protein>
<feature type="compositionally biased region" description="Basic and acidic residues" evidence="2">
    <location>
        <begin position="91"/>
        <end position="108"/>
    </location>
</feature>
<accession>L1J2N3</accession>
<feature type="region of interest" description="Disordered" evidence="2">
    <location>
        <begin position="89"/>
        <end position="111"/>
    </location>
</feature>
<keyword evidence="1" id="KW-0175">Coiled coil</keyword>
<dbReference type="eggNOG" id="KOG2243">
    <property type="taxonomic scope" value="Eukaryota"/>
</dbReference>
<reference evidence="6" key="3">
    <citation type="submission" date="2015-06" db="UniProtKB">
        <authorList>
            <consortium name="EnsemblProtists"/>
        </authorList>
    </citation>
    <scope>IDENTIFICATION</scope>
</reference>
<dbReference type="HOGENOM" id="CLU_301002_0_0_1"/>
<dbReference type="STRING" id="905079.L1J2N3"/>